<protein>
    <recommendedName>
        <fullName evidence="4">YcxB-like protein domain-containing protein</fullName>
    </recommendedName>
</protein>
<gene>
    <name evidence="2" type="ORF">GCM10011314_15760</name>
</gene>
<evidence type="ECO:0000313" key="2">
    <source>
        <dbReference type="EMBL" id="GGB76969.1"/>
    </source>
</evidence>
<organism evidence="2 3">
    <name type="scientific">Knoellia flava</name>
    <dbReference type="NCBI Taxonomy" id="913969"/>
    <lineage>
        <taxon>Bacteria</taxon>
        <taxon>Bacillati</taxon>
        <taxon>Actinomycetota</taxon>
        <taxon>Actinomycetes</taxon>
        <taxon>Micrococcales</taxon>
        <taxon>Intrasporangiaceae</taxon>
        <taxon>Knoellia</taxon>
    </lineage>
</organism>
<dbReference type="Proteomes" id="UP000628079">
    <property type="component" value="Unassembled WGS sequence"/>
</dbReference>
<keyword evidence="1" id="KW-0472">Membrane</keyword>
<evidence type="ECO:0008006" key="4">
    <source>
        <dbReference type="Google" id="ProtNLM"/>
    </source>
</evidence>
<proteinExistence type="predicted"/>
<evidence type="ECO:0000256" key="1">
    <source>
        <dbReference type="SAM" id="Phobius"/>
    </source>
</evidence>
<sequence length="142" mass="15632">MLVLELGFALAIGLGFDDRYGLATRLVFAPLYAVVPTVVCALLTLVVGHLLTLRTFRRRLGEGVTLEGGVGERTVVLNGPWTQTTLSFDGIASMRRVADWVFLQQVGSPVMFAWPAHLFEPTGLARLEENLRDRSRMSASSR</sequence>
<reference evidence="2" key="1">
    <citation type="journal article" date="2014" name="Int. J. Syst. Evol. Microbiol.">
        <title>Complete genome sequence of Corynebacterium casei LMG S-19264T (=DSM 44701T), isolated from a smear-ripened cheese.</title>
        <authorList>
            <consortium name="US DOE Joint Genome Institute (JGI-PGF)"/>
            <person name="Walter F."/>
            <person name="Albersmeier A."/>
            <person name="Kalinowski J."/>
            <person name="Ruckert C."/>
        </authorList>
    </citation>
    <scope>NUCLEOTIDE SEQUENCE</scope>
    <source>
        <strain evidence="2">CGMCC 1.10749</strain>
    </source>
</reference>
<name>A0A8H9FV02_9MICO</name>
<evidence type="ECO:0000313" key="3">
    <source>
        <dbReference type="Proteomes" id="UP000628079"/>
    </source>
</evidence>
<keyword evidence="1" id="KW-1133">Transmembrane helix</keyword>
<dbReference type="EMBL" id="BMEA01000001">
    <property type="protein sequence ID" value="GGB76969.1"/>
    <property type="molecule type" value="Genomic_DNA"/>
</dbReference>
<comment type="caution">
    <text evidence="2">The sequence shown here is derived from an EMBL/GenBank/DDBJ whole genome shotgun (WGS) entry which is preliminary data.</text>
</comment>
<keyword evidence="1" id="KW-0812">Transmembrane</keyword>
<reference evidence="2" key="2">
    <citation type="submission" date="2020-09" db="EMBL/GenBank/DDBJ databases">
        <authorList>
            <person name="Sun Q."/>
            <person name="Zhou Y."/>
        </authorList>
    </citation>
    <scope>NUCLEOTIDE SEQUENCE</scope>
    <source>
        <strain evidence="2">CGMCC 1.10749</strain>
    </source>
</reference>
<accession>A0A8H9FV02</accession>
<feature type="transmembrane region" description="Helical" evidence="1">
    <location>
        <begin position="31"/>
        <end position="51"/>
    </location>
</feature>
<dbReference type="AlphaFoldDB" id="A0A8H9FV02"/>